<organism evidence="1 2">
    <name type="scientific">Lyophyllum shimeji</name>
    <name type="common">Hon-shimeji</name>
    <name type="synonym">Tricholoma shimeji</name>
    <dbReference type="NCBI Taxonomy" id="47721"/>
    <lineage>
        <taxon>Eukaryota</taxon>
        <taxon>Fungi</taxon>
        <taxon>Dikarya</taxon>
        <taxon>Basidiomycota</taxon>
        <taxon>Agaricomycotina</taxon>
        <taxon>Agaricomycetes</taxon>
        <taxon>Agaricomycetidae</taxon>
        <taxon>Agaricales</taxon>
        <taxon>Tricholomatineae</taxon>
        <taxon>Lyophyllaceae</taxon>
        <taxon>Lyophyllum</taxon>
    </lineage>
</organism>
<dbReference type="AlphaFoldDB" id="A0A9P3PFD8"/>
<proteinExistence type="predicted"/>
<accession>A0A9P3PFD8</accession>
<evidence type="ECO:0000313" key="2">
    <source>
        <dbReference type="Proteomes" id="UP001063166"/>
    </source>
</evidence>
<protein>
    <submittedName>
        <fullName evidence="1">Uncharacterized protein</fullName>
    </submittedName>
</protein>
<gene>
    <name evidence="1" type="ORF">LshimejAT787_0205450</name>
</gene>
<keyword evidence="2" id="KW-1185">Reference proteome</keyword>
<evidence type="ECO:0000313" key="1">
    <source>
        <dbReference type="EMBL" id="GLB34980.1"/>
    </source>
</evidence>
<dbReference type="Proteomes" id="UP001063166">
    <property type="component" value="Unassembled WGS sequence"/>
</dbReference>
<reference evidence="1" key="1">
    <citation type="submission" date="2022-07" db="EMBL/GenBank/DDBJ databases">
        <title>The genome of Lyophyllum shimeji provides insight into the initial evolution of ectomycorrhizal fungal genome.</title>
        <authorList>
            <person name="Kobayashi Y."/>
            <person name="Shibata T."/>
            <person name="Hirakawa H."/>
            <person name="Shigenobu S."/>
            <person name="Nishiyama T."/>
            <person name="Yamada A."/>
            <person name="Hasebe M."/>
            <person name="Kawaguchi M."/>
        </authorList>
    </citation>
    <scope>NUCLEOTIDE SEQUENCE</scope>
    <source>
        <strain evidence="1">AT787</strain>
    </source>
</reference>
<sequence length="408" mass="45808">MENLRYYLASCELPMMQNGKKAPDAPPDGHKSHKNYLQIGPEPWRRLENIYPLQEAIDEAIMRWMEERVPSAPLDISETDEPEELLSVPCRFTVEFPLGIMRRPDTIIQMVPWIENLPLQTTQCALHSMFPQTRDSAFSLVGDPENVDKDIFQYFSWSTGCPSDSQSTSRLTVAFQPPWILSDKDITQFSRCKSFPPFRKMGDAYPTQLADSKHRLWGKMWDICARQRTRWFVLTSYNNWVFGAFSEGWSTAFVTDVYSFDSCNPTIVECLLFWVASSMRIGGTASIPKVPEPIAHRFLHVSVPPNRAQIDFENAANSESHWDGKSDEAAPSAGVLLTDTASCVSGLSGAGPLTDHPGYQPSLRQPLLVSWLANTSGCLPPDAPSIVPRGVKRLIPERAGARLGDWLV</sequence>
<dbReference type="OrthoDB" id="2579508at2759"/>
<name>A0A9P3PFD8_LYOSH</name>
<comment type="caution">
    <text evidence="1">The sequence shown here is derived from an EMBL/GenBank/DDBJ whole genome shotgun (WGS) entry which is preliminary data.</text>
</comment>
<dbReference type="EMBL" id="BRPK01000002">
    <property type="protein sequence ID" value="GLB34980.1"/>
    <property type="molecule type" value="Genomic_DNA"/>
</dbReference>